<name>A0A9P1G4U6_9DINO</name>
<reference evidence="8 9" key="2">
    <citation type="submission" date="2024-05" db="EMBL/GenBank/DDBJ databases">
        <authorList>
            <person name="Chen Y."/>
            <person name="Shah S."/>
            <person name="Dougan E. K."/>
            <person name="Thang M."/>
            <person name="Chan C."/>
        </authorList>
    </citation>
    <scope>NUCLEOTIDE SEQUENCE [LARGE SCALE GENOMIC DNA]</scope>
</reference>
<dbReference type="InterPro" id="IPR011701">
    <property type="entry name" value="MFS"/>
</dbReference>
<dbReference type="EMBL" id="CAMXCT020002879">
    <property type="protein sequence ID" value="CAL1154419.1"/>
    <property type="molecule type" value="Genomic_DNA"/>
</dbReference>
<accession>A0A9P1G4U6</accession>
<feature type="transmembrane region" description="Helical" evidence="6">
    <location>
        <begin position="41"/>
        <end position="61"/>
    </location>
</feature>
<dbReference type="AlphaFoldDB" id="A0A9P1G4U6"/>
<dbReference type="PANTHER" id="PTHR23504">
    <property type="entry name" value="MAJOR FACILITATOR SUPERFAMILY DOMAIN-CONTAINING PROTEIN 10"/>
    <property type="match status" value="1"/>
</dbReference>
<feature type="transmembrane region" description="Helical" evidence="6">
    <location>
        <begin position="242"/>
        <end position="266"/>
    </location>
</feature>
<evidence type="ECO:0000256" key="1">
    <source>
        <dbReference type="ARBA" id="ARBA00004141"/>
    </source>
</evidence>
<evidence type="ECO:0000256" key="2">
    <source>
        <dbReference type="ARBA" id="ARBA00022448"/>
    </source>
</evidence>
<organism evidence="7">
    <name type="scientific">Cladocopium goreaui</name>
    <dbReference type="NCBI Taxonomy" id="2562237"/>
    <lineage>
        <taxon>Eukaryota</taxon>
        <taxon>Sar</taxon>
        <taxon>Alveolata</taxon>
        <taxon>Dinophyceae</taxon>
        <taxon>Suessiales</taxon>
        <taxon>Symbiodiniaceae</taxon>
        <taxon>Cladocopium</taxon>
    </lineage>
</organism>
<dbReference type="EMBL" id="CAMXCT010002879">
    <property type="protein sequence ID" value="CAI4001044.1"/>
    <property type="molecule type" value="Genomic_DNA"/>
</dbReference>
<protein>
    <submittedName>
        <fullName evidence="8">Major facilitator superfamily (MFS) profile domain-containing protein</fullName>
    </submittedName>
</protein>
<evidence type="ECO:0000256" key="5">
    <source>
        <dbReference type="ARBA" id="ARBA00023136"/>
    </source>
</evidence>
<feature type="transmembrane region" description="Helical" evidence="6">
    <location>
        <begin position="137"/>
        <end position="159"/>
    </location>
</feature>
<keyword evidence="5 6" id="KW-0472">Membrane</keyword>
<dbReference type="SUPFAM" id="SSF103473">
    <property type="entry name" value="MFS general substrate transporter"/>
    <property type="match status" value="1"/>
</dbReference>
<keyword evidence="2" id="KW-0813">Transport</keyword>
<evidence type="ECO:0000256" key="6">
    <source>
        <dbReference type="SAM" id="Phobius"/>
    </source>
</evidence>
<reference evidence="7" key="1">
    <citation type="submission" date="2022-10" db="EMBL/GenBank/DDBJ databases">
        <authorList>
            <person name="Chen Y."/>
            <person name="Dougan E. K."/>
            <person name="Chan C."/>
            <person name="Rhodes N."/>
            <person name="Thang M."/>
        </authorList>
    </citation>
    <scope>NUCLEOTIDE SEQUENCE</scope>
</reference>
<evidence type="ECO:0000256" key="3">
    <source>
        <dbReference type="ARBA" id="ARBA00022692"/>
    </source>
</evidence>
<dbReference type="EMBL" id="CAMXCT030002879">
    <property type="protein sequence ID" value="CAL4788356.1"/>
    <property type="molecule type" value="Genomic_DNA"/>
</dbReference>
<feature type="transmembrane region" description="Helical" evidence="6">
    <location>
        <begin position="213"/>
        <end position="236"/>
    </location>
</feature>
<dbReference type="PANTHER" id="PTHR23504:SF1">
    <property type="entry name" value="GH21943P-RELATED"/>
    <property type="match status" value="1"/>
</dbReference>
<feature type="transmembrane region" description="Helical" evidence="6">
    <location>
        <begin position="278"/>
        <end position="297"/>
    </location>
</feature>
<dbReference type="Proteomes" id="UP001152797">
    <property type="component" value="Unassembled WGS sequence"/>
</dbReference>
<keyword evidence="4 6" id="KW-1133">Transmembrane helix</keyword>
<sequence>MAVLSELRREALILALLGILLGLPVTQLSQLQQETFQQPFLVAGFLVSIKGGLNTALAPLIGGRVDRGGHLDLWLLISVALPMAPFAAMLLTSRCSKETQVLAFSFVDTLLGLSGPAMCLCFTLVPQRTAKLTEGYALLNFALSSGLGLGAALGALLGFGAAGGAAGLAAGAAAVAAAWPAAAREARGAPDTAGAENGGEVMKILKENETLRLLSVVVFLDFLAEQMLVSLLLLYLESRFHFTAVYLACELLLVGLSASFSLLFVVPKLQKSMGDLALMRLGMVANTISVAFFGIVWQPWQVFLPPLGCILAFAVFPTANSLASASAAPTQAATAQGLISGARTLAEGVSPVLFGGLFQVAQRSSYPGWPFLVAGLCVALGTAVSYYMPGPDAGDLLLGGRNLVQLSPWGRAKRHADRIGWPPWNRQRRLSQVVKRLLERGKRYPS</sequence>
<keyword evidence="9" id="KW-1185">Reference proteome</keyword>
<feature type="transmembrane region" description="Helical" evidence="6">
    <location>
        <begin position="73"/>
        <end position="91"/>
    </location>
</feature>
<comment type="subcellular location">
    <subcellularLocation>
        <location evidence="1">Membrane</location>
        <topology evidence="1">Multi-pass membrane protein</topology>
    </subcellularLocation>
</comment>
<evidence type="ECO:0000256" key="4">
    <source>
        <dbReference type="ARBA" id="ARBA00022989"/>
    </source>
</evidence>
<dbReference type="Gene3D" id="1.20.1250.20">
    <property type="entry name" value="MFS general substrate transporter like domains"/>
    <property type="match status" value="1"/>
</dbReference>
<dbReference type="PRINTS" id="PR01035">
    <property type="entry name" value="TCRTETA"/>
</dbReference>
<evidence type="ECO:0000313" key="7">
    <source>
        <dbReference type="EMBL" id="CAI4001044.1"/>
    </source>
</evidence>
<feature type="transmembrane region" description="Helical" evidence="6">
    <location>
        <begin position="303"/>
        <end position="323"/>
    </location>
</feature>
<feature type="transmembrane region" description="Helical" evidence="6">
    <location>
        <begin position="103"/>
        <end position="125"/>
    </location>
</feature>
<dbReference type="GO" id="GO:0016020">
    <property type="term" value="C:membrane"/>
    <property type="evidence" value="ECO:0007669"/>
    <property type="project" value="UniProtKB-SubCell"/>
</dbReference>
<proteinExistence type="predicted"/>
<dbReference type="GO" id="GO:0022857">
    <property type="term" value="F:transmembrane transporter activity"/>
    <property type="evidence" value="ECO:0007669"/>
    <property type="project" value="InterPro"/>
</dbReference>
<dbReference type="InterPro" id="IPR001958">
    <property type="entry name" value="Tet-R_TetA/multi-R_MdtG-like"/>
</dbReference>
<dbReference type="Pfam" id="PF07690">
    <property type="entry name" value="MFS_1"/>
    <property type="match status" value="1"/>
</dbReference>
<comment type="caution">
    <text evidence="7">The sequence shown here is derived from an EMBL/GenBank/DDBJ whole genome shotgun (WGS) entry which is preliminary data.</text>
</comment>
<keyword evidence="3 6" id="KW-0812">Transmembrane</keyword>
<evidence type="ECO:0000313" key="8">
    <source>
        <dbReference type="EMBL" id="CAL4788356.1"/>
    </source>
</evidence>
<feature type="transmembrane region" description="Helical" evidence="6">
    <location>
        <begin position="165"/>
        <end position="182"/>
    </location>
</feature>
<gene>
    <name evidence="7" type="ORF">C1SCF055_LOCUS27121</name>
</gene>
<evidence type="ECO:0000313" key="9">
    <source>
        <dbReference type="Proteomes" id="UP001152797"/>
    </source>
</evidence>
<feature type="transmembrane region" description="Helical" evidence="6">
    <location>
        <begin position="368"/>
        <end position="388"/>
    </location>
</feature>
<dbReference type="OrthoDB" id="419616at2759"/>
<dbReference type="InterPro" id="IPR036259">
    <property type="entry name" value="MFS_trans_sf"/>
</dbReference>